<keyword evidence="6 7" id="KW-0472">Membrane</keyword>
<comment type="similarity">
    <text evidence="2">Belongs to the nucleobase:cation symporter-2 (NCS2) (TC 2.A.40) family. Azg-like subfamily.</text>
</comment>
<protein>
    <submittedName>
        <fullName evidence="8">Xanthine/uracil/thiamine/ascorbate permease family protein</fullName>
    </submittedName>
</protein>
<feature type="transmembrane region" description="Helical" evidence="7">
    <location>
        <begin position="380"/>
        <end position="397"/>
    </location>
</feature>
<feature type="transmembrane region" description="Helical" evidence="7">
    <location>
        <begin position="204"/>
        <end position="224"/>
    </location>
</feature>
<dbReference type="Proteomes" id="UP000262583">
    <property type="component" value="Chromosome"/>
</dbReference>
<feature type="transmembrane region" description="Helical" evidence="7">
    <location>
        <begin position="179"/>
        <end position="197"/>
    </location>
</feature>
<dbReference type="InterPro" id="IPR006043">
    <property type="entry name" value="NCS2"/>
</dbReference>
<evidence type="ECO:0000256" key="2">
    <source>
        <dbReference type="ARBA" id="ARBA00005697"/>
    </source>
</evidence>
<dbReference type="KEGG" id="schv:BRCON_2280"/>
<dbReference type="GO" id="GO:0005345">
    <property type="term" value="F:purine nucleobase transmembrane transporter activity"/>
    <property type="evidence" value="ECO:0007669"/>
    <property type="project" value="TreeGrafter"/>
</dbReference>
<feature type="transmembrane region" description="Helical" evidence="7">
    <location>
        <begin position="142"/>
        <end position="159"/>
    </location>
</feature>
<keyword evidence="5 7" id="KW-1133">Transmembrane helix</keyword>
<accession>A0A2Z4Y742</accession>
<comment type="subcellular location">
    <subcellularLocation>
        <location evidence="1">Endomembrane system</location>
        <topology evidence="1">Multi-pass membrane protein</topology>
    </subcellularLocation>
</comment>
<feature type="transmembrane region" description="Helical" evidence="7">
    <location>
        <begin position="21"/>
        <end position="41"/>
    </location>
</feature>
<dbReference type="Pfam" id="PF00860">
    <property type="entry name" value="Xan_ur_permease"/>
    <property type="match status" value="1"/>
</dbReference>
<dbReference type="AlphaFoldDB" id="A0A2Z4Y742"/>
<organism evidence="8 9">
    <name type="scientific">Sumerlaea chitinivorans</name>
    <dbReference type="NCBI Taxonomy" id="2250252"/>
    <lineage>
        <taxon>Bacteria</taxon>
        <taxon>Candidatus Sumerlaeota</taxon>
        <taxon>Candidatus Sumerlaeia</taxon>
        <taxon>Candidatus Sumerlaeales</taxon>
        <taxon>Candidatus Sumerlaeaceae</taxon>
        <taxon>Candidatus Sumerlaea</taxon>
    </lineage>
</organism>
<feature type="transmembrane region" description="Helical" evidence="7">
    <location>
        <begin position="409"/>
        <end position="438"/>
    </location>
</feature>
<evidence type="ECO:0000256" key="3">
    <source>
        <dbReference type="ARBA" id="ARBA00022448"/>
    </source>
</evidence>
<evidence type="ECO:0000256" key="4">
    <source>
        <dbReference type="ARBA" id="ARBA00022692"/>
    </source>
</evidence>
<dbReference type="PANTHER" id="PTHR43337">
    <property type="entry name" value="XANTHINE/URACIL PERMEASE C887.17-RELATED"/>
    <property type="match status" value="1"/>
</dbReference>
<feature type="transmembrane region" description="Helical" evidence="7">
    <location>
        <begin position="282"/>
        <end position="305"/>
    </location>
</feature>
<keyword evidence="4 7" id="KW-0812">Transmembrane</keyword>
<proteinExistence type="inferred from homology"/>
<evidence type="ECO:0000256" key="5">
    <source>
        <dbReference type="ARBA" id="ARBA00022989"/>
    </source>
</evidence>
<feature type="transmembrane region" description="Helical" evidence="7">
    <location>
        <begin position="53"/>
        <end position="75"/>
    </location>
</feature>
<dbReference type="InterPro" id="IPR045018">
    <property type="entry name" value="Azg-like"/>
</dbReference>
<sequence>MLERIFQLQAHGTTVRRELTAGLITFLTMAYIIFVQPAVLSGHMFGRPTGMDFGSVMVATCLSAALFSCLMGLYARYPVALAPGMGENFFFVFSAIPAVAAAGYAEPWRVALGMVFLSGLCFLVLSLAGVRESLFEAVSTSMKHAISVGIGLFIAFIGLQNAGVILKDPGTAVKLNHTLGSPDLVVFFTGFLVAAILQARRFRGAILVGIAAATLMAVALKIGLPRLGPAVWDSPIVRDSMLAKQFRIANGVVSAPPSLAPTFLKLDVVSALQPHLLPFMLIFLYMAVFDTMGTLIGVGELAGLVREGKLVRAGRAFSTDAASSLVGSLLGTSTVTAYIESSTGILYGGRTGLTAVATGVLFLLALFFSPIVEMVGSYPPITASALVLVGAMMMRNITKLDWDEPSEAIPAFLVILGIPLSYSISDGLALGFIAYPLIKAASGRGREVRPLMWAMSALLAAYFIFVRSRLG</sequence>
<feature type="transmembrane region" description="Helical" evidence="7">
    <location>
        <begin position="450"/>
        <end position="470"/>
    </location>
</feature>
<feature type="transmembrane region" description="Helical" evidence="7">
    <location>
        <begin position="111"/>
        <end position="130"/>
    </location>
</feature>
<dbReference type="GO" id="GO:0012505">
    <property type="term" value="C:endomembrane system"/>
    <property type="evidence" value="ECO:0007669"/>
    <property type="project" value="UniProtKB-SubCell"/>
</dbReference>
<gene>
    <name evidence="8" type="ORF">BRCON_2280</name>
</gene>
<evidence type="ECO:0000313" key="9">
    <source>
        <dbReference type="Proteomes" id="UP000262583"/>
    </source>
</evidence>
<feature type="transmembrane region" description="Helical" evidence="7">
    <location>
        <begin position="345"/>
        <end position="368"/>
    </location>
</feature>
<dbReference type="GO" id="GO:0005886">
    <property type="term" value="C:plasma membrane"/>
    <property type="evidence" value="ECO:0007669"/>
    <property type="project" value="TreeGrafter"/>
</dbReference>
<evidence type="ECO:0000256" key="7">
    <source>
        <dbReference type="SAM" id="Phobius"/>
    </source>
</evidence>
<evidence type="ECO:0000256" key="6">
    <source>
        <dbReference type="ARBA" id="ARBA00023136"/>
    </source>
</evidence>
<dbReference type="EMBL" id="CP030759">
    <property type="protein sequence ID" value="AXA37057.1"/>
    <property type="molecule type" value="Genomic_DNA"/>
</dbReference>
<keyword evidence="3" id="KW-0813">Transport</keyword>
<reference evidence="8 9" key="1">
    <citation type="submission" date="2018-05" db="EMBL/GenBank/DDBJ databases">
        <title>A metagenomic window into the 2 km-deep terrestrial subsurface aquifer revealed taxonomically and functionally diverse microbial community comprising novel uncultured bacterial lineages.</title>
        <authorList>
            <person name="Kadnikov V.V."/>
            <person name="Mardanov A.V."/>
            <person name="Beletsky A.V."/>
            <person name="Banks D."/>
            <person name="Pimenov N.V."/>
            <person name="Frank Y.A."/>
            <person name="Karnachuk O.V."/>
            <person name="Ravin N.V."/>
        </authorList>
    </citation>
    <scope>NUCLEOTIDE SEQUENCE [LARGE SCALE GENOMIC DNA]</scope>
    <source>
        <strain evidence="8">BY</strain>
    </source>
</reference>
<feature type="transmembrane region" description="Helical" evidence="7">
    <location>
        <begin position="87"/>
        <end position="105"/>
    </location>
</feature>
<evidence type="ECO:0000256" key="1">
    <source>
        <dbReference type="ARBA" id="ARBA00004127"/>
    </source>
</evidence>
<evidence type="ECO:0000313" key="8">
    <source>
        <dbReference type="EMBL" id="AXA37057.1"/>
    </source>
</evidence>
<name>A0A2Z4Y742_SUMC1</name>
<dbReference type="PANTHER" id="PTHR43337:SF1">
    <property type="entry name" value="XANTHINE_URACIL PERMEASE C887.17-RELATED"/>
    <property type="match status" value="1"/>
</dbReference>